<sequence>MKFNYLIVILPVLASGVLGTAIPELEDASALACQNRGQNCNRFQRCCKGLKCTVKQGFPFKCV</sequence>
<organism evidence="2 3">
    <name type="scientific">Pyronema omphalodes (strain CBS 100304)</name>
    <name type="common">Pyronema confluens</name>
    <dbReference type="NCBI Taxonomy" id="1076935"/>
    <lineage>
        <taxon>Eukaryota</taxon>
        <taxon>Fungi</taxon>
        <taxon>Dikarya</taxon>
        <taxon>Ascomycota</taxon>
        <taxon>Pezizomycotina</taxon>
        <taxon>Pezizomycetes</taxon>
        <taxon>Pezizales</taxon>
        <taxon>Pyronemataceae</taxon>
        <taxon>Pyronema</taxon>
    </lineage>
</organism>
<evidence type="ECO:0000313" key="3">
    <source>
        <dbReference type="Proteomes" id="UP000018144"/>
    </source>
</evidence>
<keyword evidence="1" id="KW-0732">Signal</keyword>
<proteinExistence type="predicted"/>
<evidence type="ECO:0000313" key="2">
    <source>
        <dbReference type="EMBL" id="CCX09720.1"/>
    </source>
</evidence>
<keyword evidence="3" id="KW-1185">Reference proteome</keyword>
<feature type="signal peptide" evidence="1">
    <location>
        <begin position="1"/>
        <end position="19"/>
    </location>
</feature>
<name>U4L2Y5_PYROM</name>
<gene>
    <name evidence="2" type="ORF">PCON_09313</name>
</gene>
<dbReference type="AlphaFoldDB" id="U4L2Y5"/>
<evidence type="ECO:0000256" key="1">
    <source>
        <dbReference type="SAM" id="SignalP"/>
    </source>
</evidence>
<dbReference type="Proteomes" id="UP000018144">
    <property type="component" value="Unassembled WGS sequence"/>
</dbReference>
<dbReference type="EMBL" id="HF935493">
    <property type="protein sequence ID" value="CCX09720.1"/>
    <property type="molecule type" value="Genomic_DNA"/>
</dbReference>
<accession>U4L2Y5</accession>
<reference evidence="2 3" key="1">
    <citation type="journal article" date="2013" name="PLoS Genet.">
        <title>The genome and development-dependent transcriptomes of Pyronema confluens: a window into fungal evolution.</title>
        <authorList>
            <person name="Traeger S."/>
            <person name="Altegoer F."/>
            <person name="Freitag M."/>
            <person name="Gabaldon T."/>
            <person name="Kempken F."/>
            <person name="Kumar A."/>
            <person name="Marcet-Houben M."/>
            <person name="Poggeler S."/>
            <person name="Stajich J.E."/>
            <person name="Nowrousian M."/>
        </authorList>
    </citation>
    <scope>NUCLEOTIDE SEQUENCE [LARGE SCALE GENOMIC DNA]</scope>
    <source>
        <strain evidence="3">CBS 100304</strain>
        <tissue evidence="2">Vegetative mycelium</tissue>
    </source>
</reference>
<feature type="chain" id="PRO_5004650997" evidence="1">
    <location>
        <begin position="20"/>
        <end position="63"/>
    </location>
</feature>
<protein>
    <submittedName>
        <fullName evidence="2">Uncharacterized protein</fullName>
    </submittedName>
</protein>